<sequence length="75" mass="8539">MRAPQAERNKMYTNSLEIHFVGIPQRQKTEPDKIGVHSSILPKHPIPLNSVFSALFQPNYSLLRDQDASRLVSSH</sequence>
<reference evidence="1 2" key="1">
    <citation type="submission" date="2015-11" db="EMBL/GenBank/DDBJ databases">
        <title>Genomic analysis of 38 Legionella species identifies large and diverse effector repertoires.</title>
        <authorList>
            <person name="Burstein D."/>
            <person name="Amaro F."/>
            <person name="Zusman T."/>
            <person name="Lifshitz Z."/>
            <person name="Cohen O."/>
            <person name="Gilbert J.A."/>
            <person name="Pupko T."/>
            <person name="Shuman H.A."/>
            <person name="Segal G."/>
        </authorList>
    </citation>
    <scope>NUCLEOTIDE SEQUENCE [LARGE SCALE GENOMIC DNA]</scope>
    <source>
        <strain evidence="1 2">ATCC 49506</strain>
    </source>
</reference>
<keyword evidence="2" id="KW-1185">Reference proteome</keyword>
<dbReference type="AlphaFoldDB" id="A0A0W0X244"/>
<accession>A0A0W0X244</accession>
<evidence type="ECO:0000313" key="2">
    <source>
        <dbReference type="Proteomes" id="UP000054725"/>
    </source>
</evidence>
<name>A0A0W0X244_9GAMM</name>
<gene>
    <name evidence="1" type="ORF">Lnau_0482</name>
</gene>
<comment type="caution">
    <text evidence="1">The sequence shown here is derived from an EMBL/GenBank/DDBJ whole genome shotgun (WGS) entry which is preliminary data.</text>
</comment>
<dbReference type="EMBL" id="LNYO01000005">
    <property type="protein sequence ID" value="KTD38672.1"/>
    <property type="molecule type" value="Genomic_DNA"/>
</dbReference>
<organism evidence="1 2">
    <name type="scientific">Legionella nautarum</name>
    <dbReference type="NCBI Taxonomy" id="45070"/>
    <lineage>
        <taxon>Bacteria</taxon>
        <taxon>Pseudomonadati</taxon>
        <taxon>Pseudomonadota</taxon>
        <taxon>Gammaproteobacteria</taxon>
        <taxon>Legionellales</taxon>
        <taxon>Legionellaceae</taxon>
        <taxon>Legionella</taxon>
    </lineage>
</organism>
<protein>
    <submittedName>
        <fullName evidence="1">Uncharacterized protein</fullName>
    </submittedName>
</protein>
<proteinExistence type="predicted"/>
<dbReference type="Proteomes" id="UP000054725">
    <property type="component" value="Unassembled WGS sequence"/>
</dbReference>
<evidence type="ECO:0000313" key="1">
    <source>
        <dbReference type="EMBL" id="KTD38672.1"/>
    </source>
</evidence>